<dbReference type="InterPro" id="IPR054657">
    <property type="entry name" value="T6SS_periplasmic_put"/>
</dbReference>
<dbReference type="EMBL" id="QGAL01000012">
    <property type="protein sequence ID" value="TKK13759.1"/>
    <property type="molecule type" value="Genomic_DNA"/>
</dbReference>
<feature type="domain" description="DUF7480" evidence="1">
    <location>
        <begin position="5"/>
        <end position="100"/>
    </location>
</feature>
<accession>A0A484XIF6</accession>
<organism evidence="3 5">
    <name type="scientific">Enterobacter cancerogenus</name>
    <dbReference type="NCBI Taxonomy" id="69218"/>
    <lineage>
        <taxon>Bacteria</taxon>
        <taxon>Pseudomonadati</taxon>
        <taxon>Pseudomonadota</taxon>
        <taxon>Gammaproteobacteria</taxon>
        <taxon>Enterobacterales</taxon>
        <taxon>Enterobacteriaceae</taxon>
        <taxon>Enterobacter</taxon>
        <taxon>Enterobacter cloacae complex</taxon>
    </lineage>
</organism>
<dbReference type="Proteomes" id="UP000306327">
    <property type="component" value="Unassembled WGS sequence"/>
</dbReference>
<reference evidence="2 4" key="1">
    <citation type="journal article" date="2019" name="Sci. Rep.">
        <title>Differences in resource use lead to coexistence of seed-transmitted microbial populations.</title>
        <authorList>
            <person name="Torres-Cortes G."/>
            <person name="Garcia B.J."/>
            <person name="Compant S."/>
            <person name="Rezki S."/>
            <person name="Jones P."/>
            <person name="Preveaux A."/>
            <person name="Briand M."/>
            <person name="Roulet A."/>
            <person name="Bouchez O."/>
            <person name="Jacobson D."/>
            <person name="Barret M."/>
        </authorList>
    </citation>
    <scope>NUCLEOTIDE SEQUENCE [LARGE SCALE GENOMIC DNA]</scope>
    <source>
        <strain evidence="2 4">CFBP13530</strain>
    </source>
</reference>
<evidence type="ECO:0000259" key="1">
    <source>
        <dbReference type="Pfam" id="PF24295"/>
    </source>
</evidence>
<dbReference type="Pfam" id="PF24295">
    <property type="entry name" value="DUF7480"/>
    <property type="match status" value="1"/>
</dbReference>
<dbReference type="NCBIfam" id="NF045617">
    <property type="entry name" value="mostly_LP"/>
    <property type="match status" value="1"/>
</dbReference>
<dbReference type="KEGG" id="ecan:CWI88_05220"/>
<evidence type="ECO:0000313" key="3">
    <source>
        <dbReference type="EMBL" id="VFS22289.1"/>
    </source>
</evidence>
<gene>
    <name evidence="2" type="ORF">EcCFBP13530_22380</name>
    <name evidence="3" type="ORF">NCTC12126_01951</name>
</gene>
<dbReference type="Proteomes" id="UP000351155">
    <property type="component" value="Unassembled WGS sequence"/>
</dbReference>
<evidence type="ECO:0000313" key="4">
    <source>
        <dbReference type="Proteomes" id="UP000306327"/>
    </source>
</evidence>
<dbReference type="RefSeq" id="WP_101737103.1">
    <property type="nucleotide sequence ID" value="NZ_CP025225.1"/>
</dbReference>
<sequence length="124" mass="13971">MQFDETASVYSSGDDVCFSIASSDGYRLYDIAINLRGTPPKDKKFIFNPALIISDGRLCISPSFYRFADDGEFIVEYLLVSNTNKDDRVARKIVVGVGMKNKRAYNLQLTDREIARPYGELSPQ</sequence>
<proteinExistence type="predicted"/>
<dbReference type="InterPro" id="IPR055903">
    <property type="entry name" value="DUF7480"/>
</dbReference>
<evidence type="ECO:0000313" key="2">
    <source>
        <dbReference type="EMBL" id="TKK13759.1"/>
    </source>
</evidence>
<dbReference type="AlphaFoldDB" id="A0A484XIF6"/>
<name>A0A484XIF6_9ENTR</name>
<dbReference type="EMBL" id="CAADIW010000011">
    <property type="protein sequence ID" value="VFS22289.1"/>
    <property type="molecule type" value="Genomic_DNA"/>
</dbReference>
<protein>
    <recommendedName>
        <fullName evidence="1">DUF7480 domain-containing protein</fullName>
    </recommendedName>
</protein>
<evidence type="ECO:0000313" key="5">
    <source>
        <dbReference type="Proteomes" id="UP000351155"/>
    </source>
</evidence>
<reference evidence="3 5" key="2">
    <citation type="submission" date="2019-03" db="EMBL/GenBank/DDBJ databases">
        <authorList>
            <consortium name="Pathogen Informatics"/>
        </authorList>
    </citation>
    <scope>NUCLEOTIDE SEQUENCE [LARGE SCALE GENOMIC DNA]</scope>
    <source>
        <strain evidence="3 5">NCTC12126</strain>
    </source>
</reference>